<protein>
    <submittedName>
        <fullName evidence="3">PQQ-dependent sugar dehydrogenase</fullName>
    </submittedName>
</protein>
<dbReference type="Pfam" id="PF07995">
    <property type="entry name" value="GSDH"/>
    <property type="match status" value="1"/>
</dbReference>
<dbReference type="InterPro" id="IPR012938">
    <property type="entry name" value="Glc/Sorbosone_DH"/>
</dbReference>
<keyword evidence="4" id="KW-1185">Reference proteome</keyword>
<dbReference type="PANTHER" id="PTHR19328">
    <property type="entry name" value="HEDGEHOG-INTERACTING PROTEIN"/>
    <property type="match status" value="1"/>
</dbReference>
<dbReference type="RefSeq" id="WP_377363141.1">
    <property type="nucleotide sequence ID" value="NZ_JBHRYN010000012.1"/>
</dbReference>
<gene>
    <name evidence="3" type="ORF">ACFOND_12180</name>
</gene>
<evidence type="ECO:0000259" key="2">
    <source>
        <dbReference type="Pfam" id="PF07995"/>
    </source>
</evidence>
<organism evidence="3 4">
    <name type="scientific">Reinekea marina</name>
    <dbReference type="NCBI Taxonomy" id="1310421"/>
    <lineage>
        <taxon>Bacteria</taxon>
        <taxon>Pseudomonadati</taxon>
        <taxon>Pseudomonadota</taxon>
        <taxon>Gammaproteobacteria</taxon>
        <taxon>Oceanospirillales</taxon>
        <taxon>Saccharospirillaceae</taxon>
        <taxon>Reinekea</taxon>
    </lineage>
</organism>
<dbReference type="Proteomes" id="UP001595710">
    <property type="component" value="Unassembled WGS sequence"/>
</dbReference>
<feature type="chain" id="PRO_5047106411" evidence="1">
    <location>
        <begin position="19"/>
        <end position="373"/>
    </location>
</feature>
<dbReference type="InterPro" id="IPR011042">
    <property type="entry name" value="6-blade_b-propeller_TolB-like"/>
</dbReference>
<sequence>MKRLMLLCLSLVSWNCIAQPTVAFERAFGGLQFNQPILITHANDGRNQLFVVEQGGRVLAFDNDPSVKQASVFFDLSKSTTNQISTGGEEGLLGLAFDPDYAANGHFYVYYSAKSPRRSVISRFTATFDNNADMPQEQSEQVLLEIQQPYSNHNGGMLSFGPDHQLYIATGDGGSAGDPKNVAQNLNSPLGKILRVDTSGQASKDNPFINTPNADPRVWAYGLRNPWRMSFDTKTGQLWLGDVGQNAWEEVNVIEKGGNYGWRLFEGTHEFKPEKDAQLNLLEPVFEYNHRDGQSITGGVVYRGSDYPQLQGWYLFADFVSGQIWMLDSDNPGNSAVKTGRIPNPSAFGTDEQGELYVVSYRGTIHRVSVAQP</sequence>
<evidence type="ECO:0000313" key="4">
    <source>
        <dbReference type="Proteomes" id="UP001595710"/>
    </source>
</evidence>
<feature type="domain" description="Glucose/Sorbosone dehydrogenase" evidence="2">
    <location>
        <begin position="34"/>
        <end position="341"/>
    </location>
</feature>
<dbReference type="InterPro" id="IPR011041">
    <property type="entry name" value="Quinoprot_gluc/sorb_DH_b-prop"/>
</dbReference>
<proteinExistence type="predicted"/>
<accession>A0ABV7WSX5</accession>
<reference evidence="4" key="1">
    <citation type="journal article" date="2019" name="Int. J. Syst. Evol. Microbiol.">
        <title>The Global Catalogue of Microorganisms (GCM) 10K type strain sequencing project: providing services to taxonomists for standard genome sequencing and annotation.</title>
        <authorList>
            <consortium name="The Broad Institute Genomics Platform"/>
            <consortium name="The Broad Institute Genome Sequencing Center for Infectious Disease"/>
            <person name="Wu L."/>
            <person name="Ma J."/>
        </authorList>
    </citation>
    <scope>NUCLEOTIDE SEQUENCE [LARGE SCALE GENOMIC DNA]</scope>
    <source>
        <strain evidence="4">CECT 8288</strain>
    </source>
</reference>
<dbReference type="SUPFAM" id="SSF50952">
    <property type="entry name" value="Soluble quinoprotein glucose dehydrogenase"/>
    <property type="match status" value="1"/>
</dbReference>
<evidence type="ECO:0000256" key="1">
    <source>
        <dbReference type="SAM" id="SignalP"/>
    </source>
</evidence>
<evidence type="ECO:0000313" key="3">
    <source>
        <dbReference type="EMBL" id="MFC3702401.1"/>
    </source>
</evidence>
<dbReference type="EMBL" id="JBHRYN010000012">
    <property type="protein sequence ID" value="MFC3702401.1"/>
    <property type="molecule type" value="Genomic_DNA"/>
</dbReference>
<dbReference type="Gene3D" id="2.120.10.30">
    <property type="entry name" value="TolB, C-terminal domain"/>
    <property type="match status" value="1"/>
</dbReference>
<feature type="signal peptide" evidence="1">
    <location>
        <begin position="1"/>
        <end position="18"/>
    </location>
</feature>
<name>A0ABV7WSX5_9GAMM</name>
<comment type="caution">
    <text evidence="3">The sequence shown here is derived from an EMBL/GenBank/DDBJ whole genome shotgun (WGS) entry which is preliminary data.</text>
</comment>
<dbReference type="PANTHER" id="PTHR19328:SF75">
    <property type="entry name" value="ALDOSE SUGAR DEHYDROGENASE YLII"/>
    <property type="match status" value="1"/>
</dbReference>
<keyword evidence="1" id="KW-0732">Signal</keyword>